<keyword evidence="7" id="KW-0677">Repeat</keyword>
<dbReference type="PROSITE" id="PS50088">
    <property type="entry name" value="ANK_REPEAT"/>
    <property type="match status" value="3"/>
</dbReference>
<evidence type="ECO:0000259" key="16">
    <source>
        <dbReference type="PROSITE" id="PS50105"/>
    </source>
</evidence>
<dbReference type="FunFam" id="1.25.40.20:FF:000203">
    <property type="entry name" value="caseinolytic peptidase B protein homolog isoform X1"/>
    <property type="match status" value="1"/>
</dbReference>
<name>C3YPI5_BRAFL</name>
<proteinExistence type="predicted"/>
<feature type="repeat" description="ANK" evidence="14">
    <location>
        <begin position="314"/>
        <end position="346"/>
    </location>
</feature>
<feature type="compositionally biased region" description="Low complexity" evidence="15">
    <location>
        <begin position="121"/>
        <end position="135"/>
    </location>
</feature>
<evidence type="ECO:0000256" key="14">
    <source>
        <dbReference type="PROSITE-ProRule" id="PRU00023"/>
    </source>
</evidence>
<feature type="domain" description="SAM" evidence="16">
    <location>
        <begin position="467"/>
        <end position="530"/>
    </location>
</feature>
<keyword evidence="12" id="KW-0469">Meiosis</keyword>
<accession>C3YPI5</accession>
<dbReference type="FunFam" id="1.10.150.50:FF:000089">
    <property type="entry name" value="Ankyrin repeat, SAM and basic leucine zipper domain-containing 1"/>
    <property type="match status" value="1"/>
</dbReference>
<dbReference type="GO" id="GO:0030154">
    <property type="term" value="P:cell differentiation"/>
    <property type="evidence" value="ECO:0007669"/>
    <property type="project" value="UniProtKB-KW"/>
</dbReference>
<dbReference type="InterPro" id="IPR042650">
    <property type="entry name" value="Asz1_SAM"/>
</dbReference>
<evidence type="ECO:0000256" key="9">
    <source>
        <dbReference type="ARBA" id="ARBA00022871"/>
    </source>
</evidence>
<feature type="region of interest" description="Disordered" evidence="15">
    <location>
        <begin position="113"/>
        <end position="182"/>
    </location>
</feature>
<dbReference type="eggNOG" id="KOG0504">
    <property type="taxonomic scope" value="Eukaryota"/>
</dbReference>
<evidence type="ECO:0000256" key="12">
    <source>
        <dbReference type="ARBA" id="ARBA00023254"/>
    </source>
</evidence>
<dbReference type="SUPFAM" id="SSF47769">
    <property type="entry name" value="SAM/Pointed domain"/>
    <property type="match status" value="1"/>
</dbReference>
<keyword evidence="11" id="KW-0943">RNA-mediated gene silencing</keyword>
<keyword evidence="8" id="KW-0221">Differentiation</keyword>
<evidence type="ECO:0000256" key="4">
    <source>
        <dbReference type="ARBA" id="ARBA00022473"/>
    </source>
</evidence>
<feature type="repeat" description="ANK" evidence="14">
    <location>
        <begin position="281"/>
        <end position="313"/>
    </location>
</feature>
<dbReference type="PROSITE" id="PS50297">
    <property type="entry name" value="ANK_REP_REGION"/>
    <property type="match status" value="2"/>
</dbReference>
<feature type="region of interest" description="Disordered" evidence="15">
    <location>
        <begin position="368"/>
        <end position="387"/>
    </location>
</feature>
<gene>
    <name evidence="17" type="ORF">BRAFLDRAFT_76023</name>
</gene>
<evidence type="ECO:0000256" key="13">
    <source>
        <dbReference type="ARBA" id="ARBA00030354"/>
    </source>
</evidence>
<organism>
    <name type="scientific">Branchiostoma floridae</name>
    <name type="common">Florida lancelet</name>
    <name type="synonym">Amphioxus</name>
    <dbReference type="NCBI Taxonomy" id="7739"/>
    <lineage>
        <taxon>Eukaryota</taxon>
        <taxon>Metazoa</taxon>
        <taxon>Chordata</taxon>
        <taxon>Cephalochordata</taxon>
        <taxon>Leptocardii</taxon>
        <taxon>Amphioxiformes</taxon>
        <taxon>Branchiostomatidae</taxon>
        <taxon>Branchiostoma</taxon>
    </lineage>
</organism>
<evidence type="ECO:0000256" key="1">
    <source>
        <dbReference type="ARBA" id="ARBA00004496"/>
    </source>
</evidence>
<dbReference type="InterPro" id="IPR001660">
    <property type="entry name" value="SAM"/>
</dbReference>
<dbReference type="Gene3D" id="1.10.150.50">
    <property type="entry name" value="Transcription Factor, Ets-1"/>
    <property type="match status" value="1"/>
</dbReference>
<feature type="compositionally biased region" description="Basic and acidic residues" evidence="15">
    <location>
        <begin position="170"/>
        <end position="182"/>
    </location>
</feature>
<evidence type="ECO:0000256" key="10">
    <source>
        <dbReference type="ARBA" id="ARBA00023043"/>
    </source>
</evidence>
<dbReference type="EMBL" id="GG666538">
    <property type="protein sequence ID" value="EEN57769.1"/>
    <property type="molecule type" value="Genomic_DNA"/>
</dbReference>
<dbReference type="InterPro" id="IPR002110">
    <property type="entry name" value="Ankyrin_rpt"/>
</dbReference>
<keyword evidence="10 14" id="KW-0040">ANK repeat</keyword>
<dbReference type="InParanoid" id="C3YPI5"/>
<dbReference type="GO" id="GO:0031047">
    <property type="term" value="P:regulatory ncRNA-mediated gene silencing"/>
    <property type="evidence" value="ECO:0007669"/>
    <property type="project" value="UniProtKB-KW"/>
</dbReference>
<dbReference type="PANTHER" id="PTHR24157:SF3">
    <property type="entry name" value="ANKYRIN REPEAT, SAM AND BASIC LEUCINE ZIPPER DOMAIN-CONTAINING PROTEIN 1"/>
    <property type="match status" value="1"/>
</dbReference>
<dbReference type="Pfam" id="PF07647">
    <property type="entry name" value="SAM_2"/>
    <property type="match status" value="1"/>
</dbReference>
<comment type="subcellular location">
    <subcellularLocation>
        <location evidence="1">Cytoplasm</location>
    </subcellularLocation>
</comment>
<evidence type="ECO:0000256" key="11">
    <source>
        <dbReference type="ARBA" id="ARBA00023158"/>
    </source>
</evidence>
<dbReference type="InterPro" id="IPR013761">
    <property type="entry name" value="SAM/pointed_sf"/>
</dbReference>
<dbReference type="PANTHER" id="PTHR24157">
    <property type="entry name" value="ANKYRIN REPEAT, SAM AND BASIC LEUCINE ZIPPER DOMAIN-CONTAINING PROTEIN 1"/>
    <property type="match status" value="1"/>
</dbReference>
<dbReference type="STRING" id="7739.C3YPI5"/>
<dbReference type="GO" id="GO:0007283">
    <property type="term" value="P:spermatogenesis"/>
    <property type="evidence" value="ECO:0007669"/>
    <property type="project" value="UniProtKB-KW"/>
</dbReference>
<evidence type="ECO:0000313" key="17">
    <source>
        <dbReference type="EMBL" id="EEN57769.1"/>
    </source>
</evidence>
<evidence type="ECO:0000256" key="7">
    <source>
        <dbReference type="ARBA" id="ARBA00022737"/>
    </source>
</evidence>
<dbReference type="SMART" id="SM00248">
    <property type="entry name" value="ANK"/>
    <property type="match status" value="6"/>
</dbReference>
<evidence type="ECO:0000256" key="8">
    <source>
        <dbReference type="ARBA" id="ARBA00022782"/>
    </source>
</evidence>
<dbReference type="SUPFAM" id="SSF48403">
    <property type="entry name" value="Ankyrin repeat"/>
    <property type="match status" value="1"/>
</dbReference>
<reference evidence="17" key="1">
    <citation type="journal article" date="2008" name="Nature">
        <title>The amphioxus genome and the evolution of the chordate karyotype.</title>
        <authorList>
            <consortium name="US DOE Joint Genome Institute (JGI-PGF)"/>
            <person name="Putnam N.H."/>
            <person name="Butts T."/>
            <person name="Ferrier D.E.K."/>
            <person name="Furlong R.F."/>
            <person name="Hellsten U."/>
            <person name="Kawashima T."/>
            <person name="Robinson-Rechavi M."/>
            <person name="Shoguchi E."/>
            <person name="Terry A."/>
            <person name="Yu J.-K."/>
            <person name="Benito-Gutierrez E.L."/>
            <person name="Dubchak I."/>
            <person name="Garcia-Fernandez J."/>
            <person name="Gibson-Brown J.J."/>
            <person name="Grigoriev I.V."/>
            <person name="Horton A.C."/>
            <person name="de Jong P.J."/>
            <person name="Jurka J."/>
            <person name="Kapitonov V.V."/>
            <person name="Kohara Y."/>
            <person name="Kuroki Y."/>
            <person name="Lindquist E."/>
            <person name="Lucas S."/>
            <person name="Osoegawa K."/>
            <person name="Pennacchio L.A."/>
            <person name="Salamov A.A."/>
            <person name="Satou Y."/>
            <person name="Sauka-Spengler T."/>
            <person name="Schmutz J."/>
            <person name="Shin-I T."/>
            <person name="Toyoda A."/>
            <person name="Bronner-Fraser M."/>
            <person name="Fujiyama A."/>
            <person name="Holland L.Z."/>
            <person name="Holland P.W.H."/>
            <person name="Satoh N."/>
            <person name="Rokhsar D.S."/>
        </authorList>
    </citation>
    <scope>NUCLEOTIDE SEQUENCE [LARGE SCALE GENOMIC DNA]</scope>
    <source>
        <strain evidence="17">S238N-H82</strain>
        <tissue evidence="17">Testes</tissue>
    </source>
</reference>
<protein>
    <recommendedName>
        <fullName evidence="3">Ankyrin repeat, SAM and basic leucine zipper domain-containing protein 1</fullName>
    </recommendedName>
    <alternativeName>
        <fullName evidence="13">Germ cell-specific ankyrin, SAM and basic leucine zipper domain-containing protein</fullName>
    </alternativeName>
</protein>
<keyword evidence="6" id="KW-0597">Phosphoprotein</keyword>
<dbReference type="Pfam" id="PF12796">
    <property type="entry name" value="Ank_2"/>
    <property type="match status" value="2"/>
</dbReference>
<dbReference type="Gene3D" id="1.25.40.20">
    <property type="entry name" value="Ankyrin repeat-containing domain"/>
    <property type="match status" value="2"/>
</dbReference>
<dbReference type="CDD" id="cd09521">
    <property type="entry name" value="SAM_ASZ1"/>
    <property type="match status" value="1"/>
</dbReference>
<comment type="subunit">
    <text evidence="2">Interacts with DDX4, PIWIL1, RANBP9 and TDRD1.</text>
</comment>
<dbReference type="PROSITE" id="PS50105">
    <property type="entry name" value="SAM_DOMAIN"/>
    <property type="match status" value="1"/>
</dbReference>
<dbReference type="GO" id="GO:0005737">
    <property type="term" value="C:cytoplasm"/>
    <property type="evidence" value="ECO:0007669"/>
    <property type="project" value="UniProtKB-SubCell"/>
</dbReference>
<dbReference type="InterPro" id="IPR036770">
    <property type="entry name" value="Ankyrin_rpt-contain_sf"/>
</dbReference>
<dbReference type="GO" id="GO:0051321">
    <property type="term" value="P:meiotic cell cycle"/>
    <property type="evidence" value="ECO:0007669"/>
    <property type="project" value="UniProtKB-KW"/>
</dbReference>
<evidence type="ECO:0000256" key="6">
    <source>
        <dbReference type="ARBA" id="ARBA00022553"/>
    </source>
</evidence>
<sequence>MVAVCVARLKSGRERMEAAQEAILGLPPDGWQDLGWNIAQYNGTVWPPLPGLLSPACPPHMAGTGSAPYPTRVLGQFSSFQFWETSSMASFKARPAGLELDSDSDDDFFFSSYKEQPQLSPPSSGLSMSSDSAVSHGEGSFTSGPPPAKPPHQTSQSPFARQNKPAAPRPRNEDGHPVSPDDLKVAVMRGDLNRVKELVQVGLDPDVVLSSKWTPLMYAAQGSHRTILEFLLEKGADPNFHKDHYSVLMCACSSQQSDQDMLPCIDLLLQKDVNVNTHDRYHMTAVMYAAREGKAGVVQRLMGQGAEVNKQDSRGWTALCWASSKGHKAAVQTLLAGGADPEKATIDGARPVDLASSRGFQEIVNLLVGDSRPSDPTGSGPVETGPVGARLVITGPVVTGPEAAGPVNGGPVSSRPVMAWPSPARDTSSMVNGVGNGPSGPALILQQTDEELCSLVQQAGDSTRSYTRYGDLEMFLYGLQLGHLVPVFQEHAVTFADLLKIKAEELDKMGIRQVGVQKTLLAAVRDVHKRDWEKSSLPRPQGKAGIRCDEAVAMLSNITRHVSYIASTVAYIHEELDDKPHLMDPREMTNSSDVVPADLVSDPYTDQQGSGTVGLVLTLAAAGALVGLYCRKFW</sequence>
<evidence type="ECO:0000256" key="5">
    <source>
        <dbReference type="ARBA" id="ARBA00022490"/>
    </source>
</evidence>
<evidence type="ECO:0000256" key="2">
    <source>
        <dbReference type="ARBA" id="ARBA00011479"/>
    </source>
</evidence>
<keyword evidence="4" id="KW-0217">Developmental protein</keyword>
<evidence type="ECO:0000256" key="3">
    <source>
        <dbReference type="ARBA" id="ARBA00020117"/>
    </source>
</evidence>
<evidence type="ECO:0000256" key="15">
    <source>
        <dbReference type="SAM" id="MobiDB-lite"/>
    </source>
</evidence>
<dbReference type="AlphaFoldDB" id="C3YPI5"/>
<keyword evidence="5" id="KW-0963">Cytoplasm</keyword>
<keyword evidence="9" id="KW-0744">Spermatogenesis</keyword>
<feature type="repeat" description="ANK" evidence="14">
    <location>
        <begin position="211"/>
        <end position="243"/>
    </location>
</feature>